<dbReference type="InterPro" id="IPR005546">
    <property type="entry name" value="Autotransporte_beta"/>
</dbReference>
<protein>
    <recommendedName>
        <fullName evidence="2">Autotransporter domain-containing protein</fullName>
    </recommendedName>
</protein>
<dbReference type="Gene3D" id="2.40.128.130">
    <property type="entry name" value="Autotransporter beta-domain"/>
    <property type="match status" value="1"/>
</dbReference>
<comment type="caution">
    <text evidence="3">The sequence shown here is derived from an EMBL/GenBank/DDBJ whole genome shotgun (WGS) entry which is preliminary data.</text>
</comment>
<sequence length="1669" mass="166786">MILSKNAIGNLINRYKAVLGKCRLINTFGSLALAAALTLGSTGLAMAADWDGGNLTVGSGGDQTSLAVNSDAVALTGTLTITDGGTVTVNIPGSISAGDGATPSNGKLLVTGGTLNVNGYSDSRDLQITGGTVNINGTNGNGWRENGLGGYAETTDENDAAISTGLPTLVSGPNTVVNITSANLFGGAAADFATAQLKIADGATVNLMGLSPDENHTKDFDDAGMLFTGKGAASLDKDSANLLITGDSTRINVAQGNHGVFNAGVTHITDGATVDVQGGLLLTGFLNTPPSEPGKTVTGAMPGALDGYTRVADGGSVMIGDKGHLFLNKGMTLDVAADGVLDNGGKVNLYADSTLAYSAGGDHKLTGIVANAGTLSVTDAHLDLTGAELEKFSGTAGAIAVERVQDATSNQMARADMTDAQLAGWLEKDGSVTVQGTAARHARLHLGENATVDAASITGGSAAVTGKVTLLGEGSIQAQNIKLTGDALAIDSTGSQGNRIKANSLALTPDTPNADFTLASGELFLKGEAGSALGFAGSEGKGLQIADKGILKLGEDANPGGDINANVTSEGVVDVAQGKWTLAAGKTLDIQDGSLTVGGGHDGRSAELNIQGDLKSSAEGDVGHDNGVNVMNNGVLSGDAEKFVTYTDDVAAIAAGLEKIHVANGGTLRLDGLESVNTQQMQSTKTGLLTAGSSGLISYGAAAIEISDADKGTSDGSITGAAAEATSAVLAGINAEYASTGDAITVGGGFGVDALVVTGNTGDVAAAINGNLTLLGNGGQLIIAEGDATTNVSIAAGKNLNLGSTGAPSNGGTLNGNVELAGAGSALNVAAADYTVGDITAGAADTGNVNVSAGGGLTAGAIGTATEAVSSVSADKGALAATSIDAGTVTADNGGTILSTGNITAGGVNVNNGSTVASAKTLNTSTVLVTDGSIEAKTLTASADVTVANGKLLATGTVTDASTVAGNLTLTDSEAALGDMAVTGTAAITGSNIVAQSLTVDGAVNVTGGSLVAESLAVADDAAFIDGAQVKADKLTGASGKTIAVGDADDTKGGTTLTVGSLNLAGGNLYVDPAWGLASSNVAVGGFTGATAADVEINGNVGVGMNSMAAIGTTNMGWLAGQVQEATNGAGLTENGVDSALGIYSAQVLDGAHGIIVDGTKTTADFTATPPAANHLDFSGKSLLVVTAAAAVTPDGAISSNTAGGTANIGDGAKLRITDAKVGQGYTVLGTNIDTITLGTDGTGWTGSNFITDSRMINGSFDAATGVLSTGLNSAANVYPKLDGDLVKVLDNAYTADHVGPAHVDSDVKGVRFLSRATSDNFIGNDANLAAKTIESAARIAVAGAVPQMTMAANNAAGAAITQRTSIAQPDGNGMQSVSLNKAEGAAKNGMALWIMPLYQNQNAWSMEAGDSYDLKWHGGLGGVALGGDYTFDNALRAGIAFNIGGGYAEGEGDLAKTTNSFSFWGLGAYAGWAKENFGLTADVNYTSTYNKVKQELPGAMQMRDLKSDITAYALSTGLRAEYKLNTQYVDIIPHLGVRYMYVSTDSYDVKSNGTVMRGDEMNQNIWTFPIGVTFSKQVETGNGWYVKPNLDLGIIPATGDIEARSKIRFTGTGTKAELDTHTMDYMSYTGGLGLDFGNDNLSLGVNYNIQASEHSTSHGVFGTVRYEF</sequence>
<dbReference type="PROSITE" id="PS51208">
    <property type="entry name" value="AUTOTRANSPORTER"/>
    <property type="match status" value="1"/>
</dbReference>
<gene>
    <name evidence="3" type="ORF">Defa_01940</name>
</gene>
<dbReference type="Pfam" id="PF03797">
    <property type="entry name" value="Autotransporter"/>
    <property type="match status" value="1"/>
</dbReference>
<evidence type="ECO:0000313" key="3">
    <source>
        <dbReference type="EMBL" id="GAB1252707.1"/>
    </source>
</evidence>
<evidence type="ECO:0000256" key="1">
    <source>
        <dbReference type="SAM" id="SignalP"/>
    </source>
</evidence>
<feature type="chain" id="PRO_5046257712" description="Autotransporter domain-containing protein" evidence="1">
    <location>
        <begin position="48"/>
        <end position="1669"/>
    </location>
</feature>
<dbReference type="SMART" id="SM00869">
    <property type="entry name" value="Autotransporter"/>
    <property type="match status" value="1"/>
</dbReference>
<name>A0ABQ0E4X2_9BACT</name>
<evidence type="ECO:0000313" key="4">
    <source>
        <dbReference type="Proteomes" id="UP001628192"/>
    </source>
</evidence>
<dbReference type="SUPFAM" id="SSF103515">
    <property type="entry name" value="Autotransporter"/>
    <property type="match status" value="1"/>
</dbReference>
<feature type="signal peptide" evidence="1">
    <location>
        <begin position="1"/>
        <end position="47"/>
    </location>
</feature>
<dbReference type="Proteomes" id="UP001628192">
    <property type="component" value="Unassembled WGS sequence"/>
</dbReference>
<proteinExistence type="predicted"/>
<dbReference type="InterPro" id="IPR036709">
    <property type="entry name" value="Autotransporte_beta_dom_sf"/>
</dbReference>
<evidence type="ECO:0000259" key="2">
    <source>
        <dbReference type="PROSITE" id="PS51208"/>
    </source>
</evidence>
<keyword evidence="1" id="KW-0732">Signal</keyword>
<feature type="domain" description="Autotransporter" evidence="2">
    <location>
        <begin position="1386"/>
        <end position="1669"/>
    </location>
</feature>
<organism evidence="3 4">
    <name type="scientific">Desulfovibrio falkowii</name>
    <dbReference type="NCBI Taxonomy" id="3136602"/>
    <lineage>
        <taxon>Bacteria</taxon>
        <taxon>Pseudomonadati</taxon>
        <taxon>Thermodesulfobacteriota</taxon>
        <taxon>Desulfovibrionia</taxon>
        <taxon>Desulfovibrionales</taxon>
        <taxon>Desulfovibrionaceae</taxon>
        <taxon>Desulfovibrio</taxon>
    </lineage>
</organism>
<dbReference type="EMBL" id="BAAFSG010000001">
    <property type="protein sequence ID" value="GAB1252707.1"/>
    <property type="molecule type" value="Genomic_DNA"/>
</dbReference>
<keyword evidence="4" id="KW-1185">Reference proteome</keyword>
<reference evidence="3 4" key="1">
    <citation type="journal article" date="2025" name="Int. J. Syst. Evol. Microbiol.">
        <title>Desulfovibrio falkowii sp. nov., Porphyromonas miyakawae sp. nov., Mediterraneibacter flintii sp. nov. and Owariibacterium komagatae gen. nov., sp. nov., isolated from human faeces.</title>
        <authorList>
            <person name="Hamaguchi T."/>
            <person name="Ohara M."/>
            <person name="Hisatomi A."/>
            <person name="Sekiguchi K."/>
            <person name="Takeda J.I."/>
            <person name="Ueyama J."/>
            <person name="Ito M."/>
            <person name="Nishiwaki H."/>
            <person name="Ogi T."/>
            <person name="Hirayama M."/>
            <person name="Ohkuma M."/>
            <person name="Sakamoto M."/>
            <person name="Ohno K."/>
        </authorList>
    </citation>
    <scope>NUCLEOTIDE SEQUENCE [LARGE SCALE GENOMIC DNA]</scope>
    <source>
        <strain evidence="3 4">13CB8C</strain>
    </source>
</reference>
<dbReference type="RefSeq" id="WP_407843993.1">
    <property type="nucleotide sequence ID" value="NZ_BAAFSG010000001.1"/>
</dbReference>
<accession>A0ABQ0E4X2</accession>